<feature type="compositionally biased region" description="Low complexity" evidence="1">
    <location>
        <begin position="77"/>
        <end position="95"/>
    </location>
</feature>
<gene>
    <name evidence="2" type="ORF">L3X38_035996</name>
</gene>
<accession>A0AAD4V0M6</accession>
<dbReference type="Proteomes" id="UP001054821">
    <property type="component" value="Chromosome 7"/>
</dbReference>
<feature type="region of interest" description="Disordered" evidence="1">
    <location>
        <begin position="59"/>
        <end position="137"/>
    </location>
</feature>
<proteinExistence type="predicted"/>
<evidence type="ECO:0000256" key="1">
    <source>
        <dbReference type="SAM" id="MobiDB-lite"/>
    </source>
</evidence>
<reference evidence="2 3" key="1">
    <citation type="journal article" date="2022" name="G3 (Bethesda)">
        <title>Whole-genome sequence and methylome profiling of the almond [Prunus dulcis (Mill.) D.A. Webb] cultivar 'Nonpareil'.</title>
        <authorList>
            <person name="D'Amico-Willman K.M."/>
            <person name="Ouma W.Z."/>
            <person name="Meulia T."/>
            <person name="Sideli G.M."/>
            <person name="Gradziel T.M."/>
            <person name="Fresnedo-Ramirez J."/>
        </authorList>
    </citation>
    <scope>NUCLEOTIDE SEQUENCE [LARGE SCALE GENOMIC DNA]</scope>
    <source>
        <strain evidence="2">Clone GOH B32 T37-40</strain>
    </source>
</reference>
<sequence>MSSCACQAANSLTLEMPCNAKARHAKAKACQGHGTPRHANARQGMLPCQASDSLTLEMPCNAKAKPSQGMPRRMPTQGKACQGQGKACQGQGKACRGQGMPRSRHAKAKHDMPTQGKACQGQGMQGHAMPMPRHDMP</sequence>
<evidence type="ECO:0000313" key="2">
    <source>
        <dbReference type="EMBL" id="KAI5316289.1"/>
    </source>
</evidence>
<dbReference type="AlphaFoldDB" id="A0AAD4V0M6"/>
<name>A0AAD4V0M6_PRUDU</name>
<comment type="caution">
    <text evidence="2">The sequence shown here is derived from an EMBL/GenBank/DDBJ whole genome shotgun (WGS) entry which is preliminary data.</text>
</comment>
<dbReference type="EMBL" id="JAJFAZ020000007">
    <property type="protein sequence ID" value="KAI5316289.1"/>
    <property type="molecule type" value="Genomic_DNA"/>
</dbReference>
<evidence type="ECO:0000313" key="3">
    <source>
        <dbReference type="Proteomes" id="UP001054821"/>
    </source>
</evidence>
<feature type="non-terminal residue" evidence="2">
    <location>
        <position position="137"/>
    </location>
</feature>
<protein>
    <submittedName>
        <fullName evidence="2">Uncharacterized protein</fullName>
    </submittedName>
</protein>
<organism evidence="2 3">
    <name type="scientific">Prunus dulcis</name>
    <name type="common">Almond</name>
    <name type="synonym">Amygdalus dulcis</name>
    <dbReference type="NCBI Taxonomy" id="3755"/>
    <lineage>
        <taxon>Eukaryota</taxon>
        <taxon>Viridiplantae</taxon>
        <taxon>Streptophyta</taxon>
        <taxon>Embryophyta</taxon>
        <taxon>Tracheophyta</taxon>
        <taxon>Spermatophyta</taxon>
        <taxon>Magnoliopsida</taxon>
        <taxon>eudicotyledons</taxon>
        <taxon>Gunneridae</taxon>
        <taxon>Pentapetalae</taxon>
        <taxon>rosids</taxon>
        <taxon>fabids</taxon>
        <taxon>Rosales</taxon>
        <taxon>Rosaceae</taxon>
        <taxon>Amygdaloideae</taxon>
        <taxon>Amygdaleae</taxon>
        <taxon>Prunus</taxon>
    </lineage>
</organism>
<keyword evidence="3" id="KW-1185">Reference proteome</keyword>